<accession>C1E998</accession>
<dbReference type="AlphaFoldDB" id="C1E998"/>
<feature type="region of interest" description="Disordered" evidence="1">
    <location>
        <begin position="237"/>
        <end position="280"/>
    </location>
</feature>
<dbReference type="Gene3D" id="3.40.50.720">
    <property type="entry name" value="NAD(P)-binding Rossmann-like Domain"/>
    <property type="match status" value="2"/>
</dbReference>
<dbReference type="Pfam" id="PF01370">
    <property type="entry name" value="Epimerase"/>
    <property type="match status" value="1"/>
</dbReference>
<protein>
    <recommendedName>
        <fullName evidence="2">NAD-dependent epimerase/dehydratase domain-containing protein</fullName>
    </recommendedName>
</protein>
<dbReference type="InterPro" id="IPR001509">
    <property type="entry name" value="Epimerase_deHydtase"/>
</dbReference>
<evidence type="ECO:0000259" key="2">
    <source>
        <dbReference type="Pfam" id="PF01370"/>
    </source>
</evidence>
<name>C1E998_MICCC</name>
<dbReference type="OrthoDB" id="1721691at2759"/>
<dbReference type="EMBL" id="CP001327">
    <property type="protein sequence ID" value="ACO64642.1"/>
    <property type="molecule type" value="Genomic_DNA"/>
</dbReference>
<evidence type="ECO:0000313" key="4">
    <source>
        <dbReference type="Proteomes" id="UP000002009"/>
    </source>
</evidence>
<reference evidence="3 4" key="1">
    <citation type="journal article" date="2009" name="Science">
        <title>Green evolution and dynamic adaptations revealed by genomes of the marine picoeukaryotes Micromonas.</title>
        <authorList>
            <person name="Worden A.Z."/>
            <person name="Lee J.H."/>
            <person name="Mock T."/>
            <person name="Rouze P."/>
            <person name="Simmons M.P."/>
            <person name="Aerts A.L."/>
            <person name="Allen A.E."/>
            <person name="Cuvelier M.L."/>
            <person name="Derelle E."/>
            <person name="Everett M.V."/>
            <person name="Foulon E."/>
            <person name="Grimwood J."/>
            <person name="Gundlach H."/>
            <person name="Henrissat B."/>
            <person name="Napoli C."/>
            <person name="McDonald S.M."/>
            <person name="Parker M.S."/>
            <person name="Rombauts S."/>
            <person name="Salamov A."/>
            <person name="Von Dassow P."/>
            <person name="Badger J.H."/>
            <person name="Coutinho P.M."/>
            <person name="Demir E."/>
            <person name="Dubchak I."/>
            <person name="Gentemann C."/>
            <person name="Eikrem W."/>
            <person name="Gready J.E."/>
            <person name="John U."/>
            <person name="Lanier W."/>
            <person name="Lindquist E.A."/>
            <person name="Lucas S."/>
            <person name="Mayer K.F."/>
            <person name="Moreau H."/>
            <person name="Not F."/>
            <person name="Otillar R."/>
            <person name="Panaud O."/>
            <person name="Pangilinan J."/>
            <person name="Paulsen I."/>
            <person name="Piegu B."/>
            <person name="Poliakov A."/>
            <person name="Robbens S."/>
            <person name="Schmutz J."/>
            <person name="Toulza E."/>
            <person name="Wyss T."/>
            <person name="Zelensky A."/>
            <person name="Zhou K."/>
            <person name="Armbrust E.V."/>
            <person name="Bhattacharya D."/>
            <person name="Goodenough U.W."/>
            <person name="Van de Peer Y."/>
            <person name="Grigoriev I.V."/>
        </authorList>
    </citation>
    <scope>NUCLEOTIDE SEQUENCE [LARGE SCALE GENOMIC DNA]</scope>
    <source>
        <strain evidence="4">RCC299 / NOUM17</strain>
    </source>
</reference>
<dbReference type="KEGG" id="mis:MICPUN_101217"/>
<dbReference type="RefSeq" id="XP_002503384.1">
    <property type="nucleotide sequence ID" value="XM_002503338.1"/>
</dbReference>
<feature type="compositionally biased region" description="Acidic residues" evidence="1">
    <location>
        <begin position="343"/>
        <end position="372"/>
    </location>
</feature>
<dbReference type="eggNOG" id="ENOG502RYYC">
    <property type="taxonomic scope" value="Eukaryota"/>
</dbReference>
<dbReference type="PANTHER" id="PTHR43725">
    <property type="entry name" value="UDP-GLUCOSE 4-EPIMERASE"/>
    <property type="match status" value="1"/>
</dbReference>
<feature type="region of interest" description="Disordered" evidence="1">
    <location>
        <begin position="1"/>
        <end position="32"/>
    </location>
</feature>
<dbReference type="Proteomes" id="UP000002009">
    <property type="component" value="Chromosome 6"/>
</dbReference>
<keyword evidence="4" id="KW-1185">Reference proteome</keyword>
<evidence type="ECO:0000313" key="3">
    <source>
        <dbReference type="EMBL" id="ACO64642.1"/>
    </source>
</evidence>
<dbReference type="InterPro" id="IPR036291">
    <property type="entry name" value="NAD(P)-bd_dom_sf"/>
</dbReference>
<feature type="region of interest" description="Disordered" evidence="1">
    <location>
        <begin position="315"/>
        <end position="372"/>
    </location>
</feature>
<dbReference type="GO" id="GO:0005996">
    <property type="term" value="P:monosaccharide metabolic process"/>
    <property type="evidence" value="ECO:0007669"/>
    <property type="project" value="TreeGrafter"/>
</dbReference>
<feature type="region of interest" description="Disordered" evidence="1">
    <location>
        <begin position="45"/>
        <end position="78"/>
    </location>
</feature>
<dbReference type="GeneID" id="8244328"/>
<dbReference type="SUPFAM" id="SSF51735">
    <property type="entry name" value="NAD(P)-binding Rossmann-fold domains"/>
    <property type="match status" value="2"/>
</dbReference>
<dbReference type="STRING" id="296587.C1E998"/>
<feature type="compositionally biased region" description="Low complexity" evidence="1">
    <location>
        <begin position="521"/>
        <end position="532"/>
    </location>
</feature>
<dbReference type="GO" id="GO:0005829">
    <property type="term" value="C:cytosol"/>
    <property type="evidence" value="ECO:0007669"/>
    <property type="project" value="TreeGrafter"/>
</dbReference>
<organism evidence="3 4">
    <name type="scientific">Micromonas commoda (strain RCC299 / NOUM17 / CCMP2709)</name>
    <name type="common">Picoplanktonic green alga</name>
    <dbReference type="NCBI Taxonomy" id="296587"/>
    <lineage>
        <taxon>Eukaryota</taxon>
        <taxon>Viridiplantae</taxon>
        <taxon>Chlorophyta</taxon>
        <taxon>Mamiellophyceae</taxon>
        <taxon>Mamiellales</taxon>
        <taxon>Mamiellaceae</taxon>
        <taxon>Micromonas</taxon>
    </lineage>
</organism>
<evidence type="ECO:0000256" key="1">
    <source>
        <dbReference type="SAM" id="MobiDB-lite"/>
    </source>
</evidence>
<feature type="compositionally biased region" description="Basic and acidic residues" evidence="1">
    <location>
        <begin position="497"/>
        <end position="511"/>
    </location>
</feature>
<sequence length="630" mass="67774">MPHHHTRPAAISAATPWRGTGNISTSRPHPARSTAISSIAGTHRETFSPEPTRTHPPSPIAQVQSVDPIQSMNPVDATTTTDDRHALVLGGNGFIGSHVVRALIRDGHAVTAVNRGRREWLGDPDAVHPPDTYDFDTAGDGIKAFRGDAGYPRSKNEVAHIVCDRKQTRAFADAVDVATGTTLGANGAWDVVVDLSGFTPRDLRAALRGLKGRTRRYVFVSSDSVYEVCDERAREDASLGSACTGERKKETNDGEGDGGNGSNTLNTLNGGGVREEHARRPVDAAAAEALARGDRYGHHKLRCEEILAKIASTRGMDGRATSNGEEAPDLSSSSSDDAATWSDDSDGDDSDDSENESESDDDGHDDDDVNDDDLVPVPWLAIRLPDVIGPRDGTYRLWRYQMWVQCVDILGPVVVSPDLATGGSRALSFAYAPDVAALVAKVARGECDASLGRSYNVACVERVSLQEIVEHVAECVREIGDEKSAPGEAPGGARSVVEVREPGRGRKRGWDDSAEATEVGSSVRTSSRQRTSPEFYPSVDGGAIDPSRAIGELGFAPTPLRDAVRETVRWCAGMCAGNGDVGRRERAEAARRLRRSFGLKLFSEEAKALRVRLRRLGFPEPKDRWGDDAE</sequence>
<gene>
    <name evidence="3" type="ORF">MICPUN_101217</name>
</gene>
<proteinExistence type="predicted"/>
<dbReference type="GO" id="GO:0003978">
    <property type="term" value="F:UDP-glucose 4-epimerase activity"/>
    <property type="evidence" value="ECO:0007669"/>
    <property type="project" value="TreeGrafter"/>
</dbReference>
<feature type="domain" description="NAD-dependent epimerase/dehydratase" evidence="2">
    <location>
        <begin position="86"/>
        <end position="235"/>
    </location>
</feature>
<dbReference type="PANTHER" id="PTHR43725:SF32">
    <property type="entry name" value="NAD-DEPENDENT EPIMERASE_DEHYDRATASE DOMAIN-CONTAINING PROTEIN"/>
    <property type="match status" value="1"/>
</dbReference>
<feature type="region of interest" description="Disordered" evidence="1">
    <location>
        <begin position="482"/>
        <end position="541"/>
    </location>
</feature>
<feature type="compositionally biased region" description="Low complexity" evidence="1">
    <location>
        <begin position="329"/>
        <end position="342"/>
    </location>
</feature>
<feature type="compositionally biased region" description="Polar residues" evidence="1">
    <location>
        <begin position="61"/>
        <end position="78"/>
    </location>
</feature>
<dbReference type="InParanoid" id="C1E998"/>